<dbReference type="InterPro" id="IPR020904">
    <property type="entry name" value="Sc_DH/Rdtase_CS"/>
</dbReference>
<keyword evidence="3" id="KW-0521">NADP</keyword>
<keyword evidence="4" id="KW-0560">Oxidoreductase</keyword>
<reference evidence="5 6" key="1">
    <citation type="submission" date="2019-08" db="EMBL/GenBank/DDBJ databases">
        <authorList>
            <person name="Karlyshev A.V."/>
        </authorList>
    </citation>
    <scope>NUCLEOTIDE SEQUENCE [LARGE SCALE GENOMIC DNA]</scope>
    <source>
        <strain evidence="5 6">Alg18-2.2</strain>
    </source>
</reference>
<dbReference type="Proteomes" id="UP000321248">
    <property type="component" value="Unassembled WGS sequence"/>
</dbReference>
<keyword evidence="6" id="KW-1185">Reference proteome</keyword>
<comment type="subcellular location">
    <subcellularLocation>
        <location evidence="1">Cytoplasm</location>
    </subcellularLocation>
</comment>
<dbReference type="EMBL" id="VRTS01000001">
    <property type="protein sequence ID" value="TXK65655.1"/>
    <property type="molecule type" value="Genomic_DNA"/>
</dbReference>
<dbReference type="AlphaFoldDB" id="A0A5C8L093"/>
<dbReference type="PROSITE" id="PS00061">
    <property type="entry name" value="ADH_SHORT"/>
    <property type="match status" value="1"/>
</dbReference>
<dbReference type="InterPro" id="IPR002347">
    <property type="entry name" value="SDR_fam"/>
</dbReference>
<evidence type="ECO:0000256" key="4">
    <source>
        <dbReference type="ARBA" id="ARBA00023002"/>
    </source>
</evidence>
<dbReference type="PANTHER" id="PTHR44085:SF2">
    <property type="entry name" value="SEPIAPTERIN REDUCTASE"/>
    <property type="match status" value="1"/>
</dbReference>
<dbReference type="RefSeq" id="WP_147890327.1">
    <property type="nucleotide sequence ID" value="NZ_VRTS01000001.1"/>
</dbReference>
<dbReference type="GO" id="GO:0004757">
    <property type="term" value="F:sepiapterin reductase (NADP+) activity"/>
    <property type="evidence" value="ECO:0007669"/>
    <property type="project" value="TreeGrafter"/>
</dbReference>
<proteinExistence type="predicted"/>
<dbReference type="InterPro" id="IPR051721">
    <property type="entry name" value="Biopterin_syn/organic_redct"/>
</dbReference>
<evidence type="ECO:0000313" key="5">
    <source>
        <dbReference type="EMBL" id="TXK65655.1"/>
    </source>
</evidence>
<comment type="caution">
    <text evidence="5">The sequence shown here is derived from an EMBL/GenBank/DDBJ whole genome shotgun (WGS) entry which is preliminary data.</text>
</comment>
<keyword evidence="2" id="KW-0963">Cytoplasm</keyword>
<dbReference type="Gene3D" id="3.40.50.720">
    <property type="entry name" value="NAD(P)-binding Rossmann-like Domain"/>
    <property type="match status" value="1"/>
</dbReference>
<dbReference type="GO" id="GO:0006729">
    <property type="term" value="P:tetrahydrobiopterin biosynthetic process"/>
    <property type="evidence" value="ECO:0007669"/>
    <property type="project" value="TreeGrafter"/>
</dbReference>
<dbReference type="GO" id="GO:0005737">
    <property type="term" value="C:cytoplasm"/>
    <property type="evidence" value="ECO:0007669"/>
    <property type="project" value="UniProtKB-SubCell"/>
</dbReference>
<name>A0A5C8L093_9GAMM</name>
<dbReference type="Pfam" id="PF00106">
    <property type="entry name" value="adh_short"/>
    <property type="match status" value="1"/>
</dbReference>
<dbReference type="OrthoDB" id="9790785at2"/>
<sequence length="240" mass="25143">MDRLAIISGGSRGLGAALCSHYRDAGWQVVAFSRSGRGGGDVALDLGRPEQAARVLAGTLALLAEQSWDEVVAISNAAQLGPVGPLAGKGNAEILASLDVNVAGGIVFMNSVLRAFAAHACDKTLVNISSGAAQRPFHGWSLYCAAKAGLERFVECVALEQASSDHPFRVVNISPGVIDTGMQAEIRGSDDRDFPDRERFVGLKEDGVLQAPAAVAGIIARIVSERPDNGGRYEVADYAR</sequence>
<dbReference type="PANTHER" id="PTHR44085">
    <property type="entry name" value="SEPIAPTERIN REDUCTASE"/>
    <property type="match status" value="1"/>
</dbReference>
<dbReference type="SUPFAM" id="SSF51735">
    <property type="entry name" value="NAD(P)-binding Rossmann-fold domains"/>
    <property type="match status" value="1"/>
</dbReference>
<gene>
    <name evidence="5" type="ORF">FU658_00540</name>
</gene>
<protein>
    <submittedName>
        <fullName evidence="5">SDR family NAD(P)-dependent oxidoreductase</fullName>
    </submittedName>
</protein>
<evidence type="ECO:0000256" key="1">
    <source>
        <dbReference type="ARBA" id="ARBA00004496"/>
    </source>
</evidence>
<dbReference type="PRINTS" id="PR00081">
    <property type="entry name" value="GDHRDH"/>
</dbReference>
<accession>A0A5C8L093</accession>
<dbReference type="InterPro" id="IPR036291">
    <property type="entry name" value="NAD(P)-bd_dom_sf"/>
</dbReference>
<evidence type="ECO:0000256" key="2">
    <source>
        <dbReference type="ARBA" id="ARBA00022490"/>
    </source>
</evidence>
<evidence type="ECO:0000256" key="3">
    <source>
        <dbReference type="ARBA" id="ARBA00022857"/>
    </source>
</evidence>
<evidence type="ECO:0000313" key="6">
    <source>
        <dbReference type="Proteomes" id="UP000321248"/>
    </source>
</evidence>
<organism evidence="5 6">
    <name type="scientific">Alkalisalibacterium limincola</name>
    <dbReference type="NCBI Taxonomy" id="2699169"/>
    <lineage>
        <taxon>Bacteria</taxon>
        <taxon>Pseudomonadati</taxon>
        <taxon>Pseudomonadota</taxon>
        <taxon>Gammaproteobacteria</taxon>
        <taxon>Lysobacterales</taxon>
        <taxon>Lysobacteraceae</taxon>
        <taxon>Alkalisalibacterium</taxon>
    </lineage>
</organism>